<dbReference type="KEGG" id="nhi:B1s21160_02050"/>
<sequence>MKKIIAILTLSLLLSACGKSSEEESGSTDFGTDYQSCVTELFEARLAGVLGATDAEIYEECR</sequence>
<dbReference type="PROSITE" id="PS51257">
    <property type="entry name" value="PROKAR_LIPOPROTEIN"/>
    <property type="match status" value="1"/>
</dbReference>
<proteinExistence type="predicted"/>
<name>A0A249K8K9_9ACTN</name>
<dbReference type="AlphaFoldDB" id="A0A249K8K9"/>
<dbReference type="EMBL" id="CP016771">
    <property type="protein sequence ID" value="ASY13134.1"/>
    <property type="molecule type" value="Genomic_DNA"/>
</dbReference>
<gene>
    <name evidence="1" type="ORF">B1s21160_02050</name>
</gene>
<evidence type="ECO:0000313" key="1">
    <source>
        <dbReference type="EMBL" id="ASY13134.1"/>
    </source>
</evidence>
<organism evidence="1 2">
    <name type="scientific">Candidatus Nanopelagicus hibericus</name>
    <dbReference type="NCBI Taxonomy" id="1884915"/>
    <lineage>
        <taxon>Bacteria</taxon>
        <taxon>Bacillati</taxon>
        <taxon>Actinomycetota</taxon>
        <taxon>Actinomycetes</taxon>
        <taxon>Candidatus Nanopelagicales</taxon>
        <taxon>Candidatus Nanopelagicaceae</taxon>
        <taxon>Candidatus Nanopelagicus</taxon>
    </lineage>
</organism>
<keyword evidence="2" id="KW-1185">Reference proteome</keyword>
<evidence type="ECO:0000313" key="2">
    <source>
        <dbReference type="Proteomes" id="UP000217171"/>
    </source>
</evidence>
<reference evidence="1 2" key="1">
    <citation type="submission" date="2016-07" db="EMBL/GenBank/DDBJ databases">
        <title>High microdiversification within the ubiquitous acI lineage of Actinobacteria.</title>
        <authorList>
            <person name="Neuenschwander S.M."/>
            <person name="Salcher M."/>
            <person name="Ghai R."/>
            <person name="Pernthaler J."/>
        </authorList>
    </citation>
    <scope>NUCLEOTIDE SEQUENCE [LARGE SCALE GENOMIC DNA]</scope>
    <source>
        <strain evidence="1">MMS-21-160</strain>
    </source>
</reference>
<evidence type="ECO:0008006" key="3">
    <source>
        <dbReference type="Google" id="ProtNLM"/>
    </source>
</evidence>
<dbReference type="Proteomes" id="UP000217171">
    <property type="component" value="Chromosome"/>
</dbReference>
<protein>
    <recommendedName>
        <fullName evidence="3">Lipoprotein</fullName>
    </recommendedName>
</protein>
<accession>A0A249K8K9</accession>
<dbReference type="RefSeq" id="WP_095672220.1">
    <property type="nucleotide sequence ID" value="NZ_CP016771.1"/>
</dbReference>